<gene>
    <name evidence="2" type="ORF">CBYS24578_00016287</name>
</gene>
<dbReference type="GO" id="GO:0016491">
    <property type="term" value="F:oxidoreductase activity"/>
    <property type="evidence" value="ECO:0007669"/>
    <property type="project" value="UniProtKB-KW"/>
</dbReference>
<reference evidence="3" key="1">
    <citation type="submission" date="2019-06" db="EMBL/GenBank/DDBJ databases">
        <authorList>
            <person name="Broberg M."/>
        </authorList>
    </citation>
    <scope>NUCLEOTIDE SEQUENCE [LARGE SCALE GENOMIC DNA]</scope>
</reference>
<keyword evidence="1" id="KW-0560">Oxidoreductase</keyword>
<dbReference type="PANTHER" id="PTHR47534:SF3">
    <property type="entry name" value="ALCOHOL DEHYDROGENASE-LIKE C-TERMINAL DOMAIN-CONTAINING PROTEIN"/>
    <property type="match status" value="1"/>
</dbReference>
<dbReference type="InterPro" id="IPR036291">
    <property type="entry name" value="NAD(P)-bd_dom_sf"/>
</dbReference>
<accession>A0A9N9U5R3</accession>
<keyword evidence="3" id="KW-1185">Reference proteome</keyword>
<dbReference type="Proteomes" id="UP000754883">
    <property type="component" value="Unassembled WGS sequence"/>
</dbReference>
<sequence>MPSLATIKAEISKLPDGPPLVAALPGATTGIGSYIATVLATTYAKHGSKLRVYIVGRNAVRAKSVIAGCQLLSPGSEWRFVSATDLALISEVDRCCDEIIKQETEAPFHDGLVRLDLLYMTYCYPILKERHTTPEGLDSFISTVYYSRIRFITKLLPLLTASPKPGHVISVYTGSFQDEVEPGKLPIGLPPDSEYGVAGVRKYTAFMKTFLFEELAEKYAGRLSLTHIYPGLVDGPGFLSDDMPRWFRVTWRILKPILRHIYMTSPEDCGAVMVYLATSHFPAKGQDVPEGVKPATSSQDQLGGGAYAVGQRADSPNKVAYSNVRQEDTAKLVWDHTMKTLEDIEKTNASKVSASKAG</sequence>
<comment type="caution">
    <text evidence="2">The sequence shown here is derived from an EMBL/GenBank/DDBJ whole genome shotgun (WGS) entry which is preliminary data.</text>
</comment>
<reference evidence="2 3" key="2">
    <citation type="submission" date="2021-10" db="EMBL/GenBank/DDBJ databases">
        <authorList>
            <person name="Piombo E."/>
        </authorList>
    </citation>
    <scope>NUCLEOTIDE SEQUENCE [LARGE SCALE GENOMIC DNA]</scope>
</reference>
<dbReference type="Gene3D" id="3.40.50.720">
    <property type="entry name" value="NAD(P)-binding Rossmann-like Domain"/>
    <property type="match status" value="1"/>
</dbReference>
<name>A0A9N9U5R3_9HYPO</name>
<evidence type="ECO:0000313" key="3">
    <source>
        <dbReference type="Proteomes" id="UP000754883"/>
    </source>
</evidence>
<evidence type="ECO:0000313" key="2">
    <source>
        <dbReference type="EMBL" id="CAG9974760.1"/>
    </source>
</evidence>
<dbReference type="InterPro" id="IPR052228">
    <property type="entry name" value="Sec_Metab_Biosynth_Oxidored"/>
</dbReference>
<organism evidence="2 3">
    <name type="scientific">Clonostachys byssicola</name>
    <dbReference type="NCBI Taxonomy" id="160290"/>
    <lineage>
        <taxon>Eukaryota</taxon>
        <taxon>Fungi</taxon>
        <taxon>Dikarya</taxon>
        <taxon>Ascomycota</taxon>
        <taxon>Pezizomycotina</taxon>
        <taxon>Sordariomycetes</taxon>
        <taxon>Hypocreomycetidae</taxon>
        <taxon>Hypocreales</taxon>
        <taxon>Bionectriaceae</taxon>
        <taxon>Clonostachys</taxon>
    </lineage>
</organism>
<dbReference type="OrthoDB" id="2898509at2759"/>
<evidence type="ECO:0000256" key="1">
    <source>
        <dbReference type="ARBA" id="ARBA00023002"/>
    </source>
</evidence>
<dbReference type="SUPFAM" id="SSF51735">
    <property type="entry name" value="NAD(P)-binding Rossmann-fold domains"/>
    <property type="match status" value="1"/>
</dbReference>
<dbReference type="PANTHER" id="PTHR47534">
    <property type="entry name" value="YALI0E05731P"/>
    <property type="match status" value="1"/>
</dbReference>
<dbReference type="AlphaFoldDB" id="A0A9N9U5R3"/>
<dbReference type="EMBL" id="CABFNO020001248">
    <property type="protein sequence ID" value="CAG9974760.1"/>
    <property type="molecule type" value="Genomic_DNA"/>
</dbReference>
<proteinExistence type="predicted"/>
<protein>
    <submittedName>
        <fullName evidence="2">Uncharacterized protein</fullName>
    </submittedName>
</protein>